<keyword evidence="2" id="KW-0732">Signal</keyword>
<dbReference type="EMBL" id="CAXAMN010021385">
    <property type="protein sequence ID" value="CAK9059007.1"/>
    <property type="molecule type" value="Genomic_DNA"/>
</dbReference>
<evidence type="ECO:0000313" key="4">
    <source>
        <dbReference type="Proteomes" id="UP001642484"/>
    </source>
</evidence>
<comment type="caution">
    <text evidence="3">The sequence shown here is derived from an EMBL/GenBank/DDBJ whole genome shotgun (WGS) entry which is preliminary data.</text>
</comment>
<organism evidence="3 4">
    <name type="scientific">Durusdinium trenchii</name>
    <dbReference type="NCBI Taxonomy" id="1381693"/>
    <lineage>
        <taxon>Eukaryota</taxon>
        <taxon>Sar</taxon>
        <taxon>Alveolata</taxon>
        <taxon>Dinophyceae</taxon>
        <taxon>Suessiales</taxon>
        <taxon>Symbiodiniaceae</taxon>
        <taxon>Durusdinium</taxon>
    </lineage>
</organism>
<sequence length="465" mass="51405">MPRVVLVVQCFVFTVFNVECLENGRRRDALASIGGKADVHIERTGQAQPWQKRKAPSLLKGKRRPDCDGTPNLNLIHLLRRSRQNASVEETPFSYMRVDHHEHQVGLTLFDMQHDPSAVQTILDEDANALLQPFLQDVQTWREACARGNLSAEKILLALPPGSKHAKGSVWDDMAREFAAFITRKVLRKPPEDIQIWQPSRDLDPVSGLLANDSQVRCFQTVAVLTGEPWDYAWAQPFRCNTHEGRLVLRFVENFRQNHLVQSGRATRATAQVCLSSNALHENQLKLLELCELGGRPVQIQVASRAADVALCDALFVLPDTMPSGAELWLKPSSSLVEILPNSREPTRPFIENVALLTGAKRFTLGSSSTQVLKEKDLIDAAGKAILALNRATADAVDGALDANVAGVGELEGCEEFYHPKDGWMDGWREVARSAKLAKGRKPGLAAKAKQKVEAQTGVEDRTPG</sequence>
<protein>
    <submittedName>
        <fullName evidence="3">Uncharacterized protein</fullName>
    </submittedName>
</protein>
<keyword evidence="4" id="KW-1185">Reference proteome</keyword>
<name>A0ABP0N5E0_9DINO</name>
<feature type="compositionally biased region" description="Basic residues" evidence="1">
    <location>
        <begin position="51"/>
        <end position="63"/>
    </location>
</feature>
<evidence type="ECO:0000256" key="2">
    <source>
        <dbReference type="SAM" id="SignalP"/>
    </source>
</evidence>
<evidence type="ECO:0000313" key="3">
    <source>
        <dbReference type="EMBL" id="CAK9059007.1"/>
    </source>
</evidence>
<accession>A0ABP0N5E0</accession>
<proteinExistence type="predicted"/>
<feature type="region of interest" description="Disordered" evidence="1">
    <location>
        <begin position="442"/>
        <end position="465"/>
    </location>
</feature>
<feature type="region of interest" description="Disordered" evidence="1">
    <location>
        <begin position="44"/>
        <end position="64"/>
    </location>
</feature>
<dbReference type="Proteomes" id="UP001642484">
    <property type="component" value="Unassembled WGS sequence"/>
</dbReference>
<reference evidence="3 4" key="1">
    <citation type="submission" date="2024-02" db="EMBL/GenBank/DDBJ databases">
        <authorList>
            <person name="Chen Y."/>
            <person name="Shah S."/>
            <person name="Dougan E. K."/>
            <person name="Thang M."/>
            <person name="Chan C."/>
        </authorList>
    </citation>
    <scope>NUCLEOTIDE SEQUENCE [LARGE SCALE GENOMIC DNA]</scope>
</reference>
<gene>
    <name evidence="3" type="ORF">CCMP2556_LOCUS29075</name>
</gene>
<feature type="chain" id="PRO_5046572967" evidence="2">
    <location>
        <begin position="21"/>
        <end position="465"/>
    </location>
</feature>
<evidence type="ECO:0000256" key="1">
    <source>
        <dbReference type="SAM" id="MobiDB-lite"/>
    </source>
</evidence>
<feature type="signal peptide" evidence="2">
    <location>
        <begin position="1"/>
        <end position="20"/>
    </location>
</feature>